<keyword evidence="2" id="KW-1185">Reference proteome</keyword>
<evidence type="ECO:0008006" key="3">
    <source>
        <dbReference type="Google" id="ProtNLM"/>
    </source>
</evidence>
<evidence type="ECO:0000313" key="2">
    <source>
        <dbReference type="Proteomes" id="UP000297604"/>
    </source>
</evidence>
<proteinExistence type="predicted"/>
<dbReference type="RefSeq" id="WP_134448956.1">
    <property type="nucleotide sequence ID" value="NZ_SOFS01000015.1"/>
</dbReference>
<dbReference type="EMBL" id="SOFS01000015">
    <property type="protein sequence ID" value="TFC21657.1"/>
    <property type="molecule type" value="Genomic_DNA"/>
</dbReference>
<dbReference type="InterPro" id="IPR053716">
    <property type="entry name" value="Flag_assembly_chemotaxis_eff"/>
</dbReference>
<accession>A0ABY2IP20</accession>
<reference evidence="1 2" key="1">
    <citation type="submission" date="2019-03" db="EMBL/GenBank/DDBJ databases">
        <title>Genomics of glacier-inhabiting Cryobacterium strains.</title>
        <authorList>
            <person name="Liu Q."/>
            <person name="Xin Y.-H."/>
        </authorList>
    </citation>
    <scope>NUCLEOTIDE SEQUENCE [LARGE SCALE GENOMIC DNA]</scope>
    <source>
        <strain evidence="1 2">MDB1-5</strain>
    </source>
</reference>
<dbReference type="Proteomes" id="UP000297604">
    <property type="component" value="Unassembled WGS sequence"/>
</dbReference>
<name>A0ABY2IP20_9MICO</name>
<sequence length="144" mass="15164">MKRDFALAGLLRLRHLQQDAAAGELAAANALLNSNEARRAEASAALTVLPSEATGTASLAAIAAGRTSAQSMLADLDALGREYRQTAETAHAAFTAKRAESVGLEKLEGRHGLFVAAEDLRAEQTVLDEIASTGWHRRKAGGTR</sequence>
<gene>
    <name evidence="1" type="ORF">E3O46_05370</name>
</gene>
<comment type="caution">
    <text evidence="1">The sequence shown here is derived from an EMBL/GenBank/DDBJ whole genome shotgun (WGS) entry which is preliminary data.</text>
</comment>
<protein>
    <recommendedName>
        <fullName evidence="3">Flagellar FliJ protein</fullName>
    </recommendedName>
</protein>
<evidence type="ECO:0000313" key="1">
    <source>
        <dbReference type="EMBL" id="TFC21657.1"/>
    </source>
</evidence>
<organism evidence="1 2">
    <name type="scientific">Cryobacterium glucosi</name>
    <dbReference type="NCBI Taxonomy" id="1259175"/>
    <lineage>
        <taxon>Bacteria</taxon>
        <taxon>Bacillati</taxon>
        <taxon>Actinomycetota</taxon>
        <taxon>Actinomycetes</taxon>
        <taxon>Micrococcales</taxon>
        <taxon>Microbacteriaceae</taxon>
        <taxon>Cryobacterium</taxon>
    </lineage>
</organism>
<dbReference type="Gene3D" id="1.10.287.1700">
    <property type="match status" value="1"/>
</dbReference>